<dbReference type="InterPro" id="IPR001734">
    <property type="entry name" value="Na/solute_symporter"/>
</dbReference>
<accession>A0A1N7CKV8</accession>
<dbReference type="Gene3D" id="1.20.1730.10">
    <property type="entry name" value="Sodium/glucose cotransporter"/>
    <property type="match status" value="1"/>
</dbReference>
<evidence type="ECO:0000256" key="6">
    <source>
        <dbReference type="ARBA" id="ARBA00023136"/>
    </source>
</evidence>
<dbReference type="PANTHER" id="PTHR48086">
    <property type="entry name" value="SODIUM/PROLINE SYMPORTER-RELATED"/>
    <property type="match status" value="1"/>
</dbReference>
<feature type="transmembrane region" description="Helical" evidence="8">
    <location>
        <begin position="386"/>
        <end position="408"/>
    </location>
</feature>
<sequence>MLRSYIAGIVVAYIIGMLAIGVYFHKKGMKDLEDFFLAGKGAPWYLVALSFFATAIGAGGTIGLSASTYDGQSITAFWSFGISLASFFVVAVLLGHKLPKTSNITIPAMLEDRYDGKTRFIALPFYILRFVSTLGAQWLAAGTIISFLLGDIITIEQAAILGALVITAYTILGGMAAVMWTDFVQGIILFVGLWMLAILGIFEFGGISTMTAEVTQRAPQAFDLFAMEWTLIAGYVVTLVPSMLVRQGYLQRVMSARSPRDGFIGTTLNGIIGFAYIPVPLIVGAMGIVMYPSIADSQLLMPTMAVDILPTWLAGVLLAALAAAVMSSGDSFLLSGASNFVEDIYLRYMNPDAGSDKQQQASRVAVLGLMVLSLALALVVPGIIDLIVFGAVALTGGVLVPWLAAFYWPRGTADAAFWSIALGAGLTVAWWWAGWFADTAEFMGLHPIFVGLPISIFLFFGISLMQEPEYDRVLAAAEKHNLDSLKQKTQQAMNERPLDDGVVSDVD</sequence>
<dbReference type="NCBIfam" id="TIGR00813">
    <property type="entry name" value="sss"/>
    <property type="match status" value="1"/>
</dbReference>
<evidence type="ECO:0000256" key="4">
    <source>
        <dbReference type="ARBA" id="ARBA00022692"/>
    </source>
</evidence>
<organism evidence="9 10">
    <name type="scientific">Haladaptatus litoreus</name>
    <dbReference type="NCBI Taxonomy" id="553468"/>
    <lineage>
        <taxon>Archaea</taxon>
        <taxon>Methanobacteriati</taxon>
        <taxon>Methanobacteriota</taxon>
        <taxon>Stenosarchaea group</taxon>
        <taxon>Halobacteria</taxon>
        <taxon>Halobacteriales</taxon>
        <taxon>Haladaptataceae</taxon>
        <taxon>Haladaptatus</taxon>
    </lineage>
</organism>
<dbReference type="InterPro" id="IPR050277">
    <property type="entry name" value="Sodium:Solute_Symporter"/>
</dbReference>
<feature type="transmembrane region" description="Helical" evidence="8">
    <location>
        <begin position="44"/>
        <end position="64"/>
    </location>
</feature>
<proteinExistence type="inferred from homology"/>
<feature type="transmembrane region" description="Helical" evidence="8">
    <location>
        <begin position="76"/>
        <end position="94"/>
    </location>
</feature>
<dbReference type="GO" id="GO:0022857">
    <property type="term" value="F:transmembrane transporter activity"/>
    <property type="evidence" value="ECO:0007669"/>
    <property type="project" value="InterPro"/>
</dbReference>
<name>A0A1N7CKV8_9EURY</name>
<dbReference type="AlphaFoldDB" id="A0A1N7CKV8"/>
<evidence type="ECO:0000256" key="8">
    <source>
        <dbReference type="SAM" id="Phobius"/>
    </source>
</evidence>
<keyword evidence="3" id="KW-0813">Transport</keyword>
<gene>
    <name evidence="9" type="ORF">SAMN05421858_3078</name>
</gene>
<evidence type="ECO:0000256" key="5">
    <source>
        <dbReference type="ARBA" id="ARBA00022989"/>
    </source>
</evidence>
<evidence type="ECO:0000313" key="9">
    <source>
        <dbReference type="EMBL" id="SIR64256.1"/>
    </source>
</evidence>
<keyword evidence="4 8" id="KW-0812">Transmembrane</keyword>
<feature type="transmembrane region" description="Helical" evidence="8">
    <location>
        <begin position="227"/>
        <end position="245"/>
    </location>
</feature>
<dbReference type="RefSeq" id="WP_076431047.1">
    <property type="nucleotide sequence ID" value="NZ_FTNO01000003.1"/>
</dbReference>
<feature type="transmembrane region" description="Helical" evidence="8">
    <location>
        <begin position="6"/>
        <end position="24"/>
    </location>
</feature>
<comment type="similarity">
    <text evidence="2 7">Belongs to the sodium:solute symporter (SSF) (TC 2.A.21) family.</text>
</comment>
<feature type="transmembrane region" description="Helical" evidence="8">
    <location>
        <begin position="266"/>
        <end position="291"/>
    </location>
</feature>
<evidence type="ECO:0000256" key="7">
    <source>
        <dbReference type="RuleBase" id="RU362091"/>
    </source>
</evidence>
<dbReference type="EMBL" id="FTNO01000003">
    <property type="protein sequence ID" value="SIR64256.1"/>
    <property type="molecule type" value="Genomic_DNA"/>
</dbReference>
<evidence type="ECO:0000313" key="10">
    <source>
        <dbReference type="Proteomes" id="UP000186914"/>
    </source>
</evidence>
<feature type="transmembrane region" description="Helical" evidence="8">
    <location>
        <begin position="361"/>
        <end position="380"/>
    </location>
</feature>
<dbReference type="GO" id="GO:0005886">
    <property type="term" value="C:plasma membrane"/>
    <property type="evidence" value="ECO:0007669"/>
    <property type="project" value="TreeGrafter"/>
</dbReference>
<dbReference type="PROSITE" id="PS50283">
    <property type="entry name" value="NA_SOLUT_SYMP_3"/>
    <property type="match status" value="1"/>
</dbReference>
<feature type="transmembrane region" description="Helical" evidence="8">
    <location>
        <begin position="126"/>
        <end position="148"/>
    </location>
</feature>
<evidence type="ECO:0000256" key="2">
    <source>
        <dbReference type="ARBA" id="ARBA00006434"/>
    </source>
</evidence>
<dbReference type="CDD" id="cd10322">
    <property type="entry name" value="SLC5sbd"/>
    <property type="match status" value="1"/>
</dbReference>
<dbReference type="PANTHER" id="PTHR48086:SF7">
    <property type="entry name" value="SODIUM-SOLUTE SYMPORTER-RELATED"/>
    <property type="match status" value="1"/>
</dbReference>
<feature type="transmembrane region" description="Helical" evidence="8">
    <location>
        <begin position="187"/>
        <end position="207"/>
    </location>
</feature>
<dbReference type="Pfam" id="PF00474">
    <property type="entry name" value="SSF"/>
    <property type="match status" value="1"/>
</dbReference>
<feature type="transmembrane region" description="Helical" evidence="8">
    <location>
        <begin position="160"/>
        <end position="180"/>
    </location>
</feature>
<comment type="subcellular location">
    <subcellularLocation>
        <location evidence="1">Membrane</location>
        <topology evidence="1">Multi-pass membrane protein</topology>
    </subcellularLocation>
</comment>
<dbReference type="InterPro" id="IPR038377">
    <property type="entry name" value="Na/Glc_symporter_sf"/>
</dbReference>
<evidence type="ECO:0000256" key="1">
    <source>
        <dbReference type="ARBA" id="ARBA00004141"/>
    </source>
</evidence>
<feature type="transmembrane region" description="Helical" evidence="8">
    <location>
        <begin position="311"/>
        <end position="341"/>
    </location>
</feature>
<feature type="transmembrane region" description="Helical" evidence="8">
    <location>
        <begin position="445"/>
        <end position="465"/>
    </location>
</feature>
<evidence type="ECO:0000256" key="3">
    <source>
        <dbReference type="ARBA" id="ARBA00022448"/>
    </source>
</evidence>
<dbReference type="OrthoDB" id="9779at2157"/>
<keyword evidence="6 8" id="KW-0472">Membrane</keyword>
<reference evidence="10" key="1">
    <citation type="submission" date="2017-01" db="EMBL/GenBank/DDBJ databases">
        <authorList>
            <person name="Varghese N."/>
            <person name="Submissions S."/>
        </authorList>
    </citation>
    <scope>NUCLEOTIDE SEQUENCE [LARGE SCALE GENOMIC DNA]</scope>
    <source>
        <strain evidence="10">CGMCC 1.7737</strain>
    </source>
</reference>
<dbReference type="Proteomes" id="UP000186914">
    <property type="component" value="Unassembled WGS sequence"/>
</dbReference>
<keyword evidence="10" id="KW-1185">Reference proteome</keyword>
<keyword evidence="5 8" id="KW-1133">Transmembrane helix</keyword>
<protein>
    <submittedName>
        <fullName evidence="9">Solute:Na+ symporter, SSS family/sodium/pantothenate symporter</fullName>
    </submittedName>
</protein>
<feature type="transmembrane region" description="Helical" evidence="8">
    <location>
        <begin position="415"/>
        <end position="433"/>
    </location>
</feature>